<dbReference type="EMBL" id="JACHFL010000017">
    <property type="protein sequence ID" value="MBB5365388.1"/>
    <property type="molecule type" value="Genomic_DNA"/>
</dbReference>
<name>A0A7W8K0K3_9DEIO</name>
<keyword evidence="2" id="KW-1185">Reference proteome</keyword>
<gene>
    <name evidence="1" type="ORF">HNQ08_004509</name>
</gene>
<protein>
    <submittedName>
        <fullName evidence="1">Uncharacterized protein</fullName>
    </submittedName>
</protein>
<dbReference type="AlphaFoldDB" id="A0A7W8K0K3"/>
<sequence>MWQVVDFKEVEKPRAGRRPDVQVACLLDLLPQLESGSLVTTTAASGNGAARKMMQIREAGVKIEKALCPFP</sequence>
<evidence type="ECO:0000313" key="1">
    <source>
        <dbReference type="EMBL" id="MBB5365388.1"/>
    </source>
</evidence>
<evidence type="ECO:0000313" key="2">
    <source>
        <dbReference type="Proteomes" id="UP000552709"/>
    </source>
</evidence>
<accession>A0A7W8K0K3</accession>
<proteinExistence type="predicted"/>
<reference evidence="1 2" key="1">
    <citation type="submission" date="2020-08" db="EMBL/GenBank/DDBJ databases">
        <title>Genomic Encyclopedia of Type Strains, Phase IV (KMG-IV): sequencing the most valuable type-strain genomes for metagenomic binning, comparative biology and taxonomic classification.</title>
        <authorList>
            <person name="Goeker M."/>
        </authorList>
    </citation>
    <scope>NUCLEOTIDE SEQUENCE [LARGE SCALE GENOMIC DNA]</scope>
    <source>
        <strain evidence="1 2">DSM 27939</strain>
    </source>
</reference>
<dbReference type="Proteomes" id="UP000552709">
    <property type="component" value="Unassembled WGS sequence"/>
</dbReference>
<organism evidence="1 2">
    <name type="scientific">Deinococcus humi</name>
    <dbReference type="NCBI Taxonomy" id="662880"/>
    <lineage>
        <taxon>Bacteria</taxon>
        <taxon>Thermotogati</taxon>
        <taxon>Deinococcota</taxon>
        <taxon>Deinococci</taxon>
        <taxon>Deinococcales</taxon>
        <taxon>Deinococcaceae</taxon>
        <taxon>Deinococcus</taxon>
    </lineage>
</organism>
<comment type="caution">
    <text evidence="1">The sequence shown here is derived from an EMBL/GenBank/DDBJ whole genome shotgun (WGS) entry which is preliminary data.</text>
</comment>